<accession>A0A532UVX6</accession>
<gene>
    <name evidence="1" type="ORF">CEE37_11795</name>
</gene>
<dbReference type="EMBL" id="NJBN01000008">
    <property type="protein sequence ID" value="TKJ39096.1"/>
    <property type="molecule type" value="Genomic_DNA"/>
</dbReference>
<organism evidence="1 2">
    <name type="scientific">candidate division LCP-89 bacterium B3_LCP</name>
    <dbReference type="NCBI Taxonomy" id="2012998"/>
    <lineage>
        <taxon>Bacteria</taxon>
        <taxon>Pseudomonadati</taxon>
        <taxon>Bacteria division LCP-89</taxon>
    </lineage>
</organism>
<evidence type="ECO:0000313" key="1">
    <source>
        <dbReference type="EMBL" id="TKJ39096.1"/>
    </source>
</evidence>
<reference evidence="1 2" key="1">
    <citation type="submission" date="2017-06" db="EMBL/GenBank/DDBJ databases">
        <title>Novel microbial phyla capable of carbon fixation and sulfur reduction in deep-sea sediments.</title>
        <authorList>
            <person name="Huang J."/>
            <person name="Baker B."/>
            <person name="Wang Y."/>
        </authorList>
    </citation>
    <scope>NUCLEOTIDE SEQUENCE [LARGE SCALE GENOMIC DNA]</scope>
    <source>
        <strain evidence="1">B3_LCP</strain>
    </source>
</reference>
<evidence type="ECO:0000313" key="2">
    <source>
        <dbReference type="Proteomes" id="UP000319619"/>
    </source>
</evidence>
<name>A0A532UVX6_UNCL8</name>
<comment type="caution">
    <text evidence="1">The sequence shown here is derived from an EMBL/GenBank/DDBJ whole genome shotgun (WGS) entry which is preliminary data.</text>
</comment>
<dbReference type="AlphaFoldDB" id="A0A532UVX6"/>
<sequence>MKFKTILIILILNVPLYGQSIFEDALSTDSEEGATDQNAYELNGYLRGALYGGKESNRDRAQVKSQYAEVALKLRIKKGNYGDGYTEIRYRNLRGYNSNITEVELREAYIKAYIGHFDFHVGQQIVVWGRADGFNPTDNICPKDMLVYSPNEDDRRLGNFLFRSFYNMHPLRWEFIWVPLYVPSVMPTANIIPMIPGMQNVYFGSSVDIITDRDFIGAIKLSIELPSFDGSVSYFNGFNPMPGLRTVFVDPSGSLMNVDPTAYRLHILGMDFSTVAWGNTGIRGEFAYRIPEEDPDSYTYIPYSDLQYTVGLDKGIGTVYSLIVQYIGRYVPDFTELTFPVFPADSTQIPVHEITLKNRMIARQQDRISHSISFRSAWSLMYETLDLELMGLYDFTTEELFVRPKISYDIADDLTVTAGADIYAGPDDTLFGSIDSVLSALFLELKASF</sequence>
<protein>
    <submittedName>
        <fullName evidence="1">Uncharacterized protein</fullName>
    </submittedName>
</protein>
<proteinExistence type="predicted"/>
<dbReference type="Proteomes" id="UP000319619">
    <property type="component" value="Unassembled WGS sequence"/>
</dbReference>